<feature type="transmembrane region" description="Helical" evidence="1">
    <location>
        <begin position="296"/>
        <end position="314"/>
    </location>
</feature>
<evidence type="ECO:0000256" key="1">
    <source>
        <dbReference type="SAM" id="Phobius"/>
    </source>
</evidence>
<sequence length="625" mass="67364">MPPASALALVRDRVLLAALLLIAAAVALKVYLLQASYFVEDDFLFFAGAHAADLSPEYLFSLHKGHLMPGGLFLAYLQTAFWPFNWWVSAGIMLALQTAALLGFLRLLWELFGRRWALLVPVTLYALAPLTVPVLGWWSAALNAVPLQLGTVLALLWTVRYLRTSDRRFALWAGIAVGFAMLFNVKAMFLPLLLFAVSVAALYPGGPVAAARRAWALHRPFWTSMGVLFGAYTVLYLARMRAGDGSEGAGVPEYGPAMAMVRGLLTEVFPVGALGGPLEWSPVTPTGGLIDAHGEIVLVSWAVFGVIVLASLWLRRRAWRAWTVLLGYLVVVDIIPTVVARGRFQEVAAADPRYVADAALVFALCLALAFLPTREERARAAVGQEAPGAVPGRATRVTAGLATAAYAGAAVFSTVTYADTLSGDRLQWYLDTVRVALDGVPEEGGLYSRPVPQDVVLEWNGHRRMSSYVLAPLADPDTAERMSSPEQSDRAYVFNDGGYLVPARPSDNSYVFGPAAGDECIESWDGLMAWPVRAEGGPPQIVTIGYTAEDPTEVAVALGDDWIDAELPAAEENGTWYVPVGAVGDQLALYTSADEVCVSWVSIGTMAPTVEGNPWDADEDDRTGE</sequence>
<dbReference type="EMBL" id="JACCFS010000001">
    <property type="protein sequence ID" value="NYJ34037.1"/>
    <property type="molecule type" value="Genomic_DNA"/>
</dbReference>
<reference evidence="2 3" key="1">
    <citation type="submission" date="2020-07" db="EMBL/GenBank/DDBJ databases">
        <title>Sequencing the genomes of 1000 actinobacteria strains.</title>
        <authorList>
            <person name="Klenk H.-P."/>
        </authorList>
    </citation>
    <scope>NUCLEOTIDE SEQUENCE [LARGE SCALE GENOMIC DNA]</scope>
    <source>
        <strain evidence="2 3">DSM 44442</strain>
    </source>
</reference>
<keyword evidence="1" id="KW-0472">Membrane</keyword>
<feature type="transmembrane region" description="Helical" evidence="1">
    <location>
        <begin position="169"/>
        <end position="201"/>
    </location>
</feature>
<comment type="caution">
    <text evidence="2">The sequence shown here is derived from an EMBL/GenBank/DDBJ whole genome shotgun (WGS) entry which is preliminary data.</text>
</comment>
<feature type="transmembrane region" description="Helical" evidence="1">
    <location>
        <begin position="321"/>
        <end position="342"/>
    </location>
</feature>
<feature type="transmembrane region" description="Helical" evidence="1">
    <location>
        <begin position="221"/>
        <end position="238"/>
    </location>
</feature>
<name>A0A7Z0J9T4_9ACTN</name>
<keyword evidence="3" id="KW-1185">Reference proteome</keyword>
<gene>
    <name evidence="2" type="ORF">HNR10_001918</name>
</gene>
<keyword evidence="1" id="KW-1133">Transmembrane helix</keyword>
<evidence type="ECO:0000313" key="2">
    <source>
        <dbReference type="EMBL" id="NYJ34037.1"/>
    </source>
</evidence>
<feature type="transmembrane region" description="Helical" evidence="1">
    <location>
        <begin position="86"/>
        <end position="109"/>
    </location>
</feature>
<dbReference type="Proteomes" id="UP000572051">
    <property type="component" value="Unassembled WGS sequence"/>
</dbReference>
<dbReference type="AlphaFoldDB" id="A0A7Z0J9T4"/>
<protein>
    <recommendedName>
        <fullName evidence="4">Glycosyltransferase RgtA/B/C/D-like domain-containing protein</fullName>
    </recommendedName>
</protein>
<organism evidence="2 3">
    <name type="scientific">Nocardiopsis aegyptia</name>
    <dbReference type="NCBI Taxonomy" id="220378"/>
    <lineage>
        <taxon>Bacteria</taxon>
        <taxon>Bacillati</taxon>
        <taxon>Actinomycetota</taxon>
        <taxon>Actinomycetes</taxon>
        <taxon>Streptosporangiales</taxon>
        <taxon>Nocardiopsidaceae</taxon>
        <taxon>Nocardiopsis</taxon>
    </lineage>
</organism>
<evidence type="ECO:0000313" key="3">
    <source>
        <dbReference type="Proteomes" id="UP000572051"/>
    </source>
</evidence>
<evidence type="ECO:0008006" key="4">
    <source>
        <dbReference type="Google" id="ProtNLM"/>
    </source>
</evidence>
<feature type="transmembrane region" description="Helical" evidence="1">
    <location>
        <begin position="116"/>
        <end position="138"/>
    </location>
</feature>
<proteinExistence type="predicted"/>
<accession>A0A7Z0J9T4</accession>
<keyword evidence="1" id="KW-0812">Transmembrane</keyword>
<dbReference type="RefSeq" id="WP_246406140.1">
    <property type="nucleotide sequence ID" value="NZ_JACCFS010000001.1"/>
</dbReference>
<feature type="transmembrane region" description="Helical" evidence="1">
    <location>
        <begin position="144"/>
        <end position="162"/>
    </location>
</feature>
<feature type="transmembrane region" description="Helical" evidence="1">
    <location>
        <begin position="354"/>
        <end position="371"/>
    </location>
</feature>